<protein>
    <submittedName>
        <fullName evidence="2">Phage integrase</fullName>
    </submittedName>
</protein>
<dbReference type="InterPro" id="IPR010998">
    <property type="entry name" value="Integrase_recombinase_N"/>
</dbReference>
<evidence type="ECO:0000256" key="1">
    <source>
        <dbReference type="ARBA" id="ARBA00023125"/>
    </source>
</evidence>
<evidence type="ECO:0000313" key="2">
    <source>
        <dbReference type="EMBL" id="SUD32515.1"/>
    </source>
</evidence>
<evidence type="ECO:0000313" key="3">
    <source>
        <dbReference type="Proteomes" id="UP000255125"/>
    </source>
</evidence>
<gene>
    <name evidence="2" type="ORF">NCTC10392_03887</name>
</gene>
<keyword evidence="1" id="KW-0238">DNA-binding</keyword>
<reference evidence="2 3" key="1">
    <citation type="submission" date="2018-06" db="EMBL/GenBank/DDBJ databases">
        <authorList>
            <consortium name="Pathogen Informatics"/>
            <person name="Doyle S."/>
        </authorList>
    </citation>
    <scope>NUCLEOTIDE SEQUENCE [LARGE SCALE GENOMIC DNA]</scope>
    <source>
        <strain evidence="2 3">NCTC10392</strain>
    </source>
</reference>
<dbReference type="AlphaFoldDB" id="A0A379IGE3"/>
<dbReference type="GO" id="GO:0003677">
    <property type="term" value="F:DNA binding"/>
    <property type="evidence" value="ECO:0007669"/>
    <property type="project" value="UniProtKB-KW"/>
</dbReference>
<dbReference type="Gene3D" id="1.10.150.130">
    <property type="match status" value="1"/>
</dbReference>
<name>A0A379IGE3_PSEFL</name>
<sequence>MALVGRRDGRNFGYGRQLSYAGPQALKDLFGGGHYGTVIAHSDRWQAFVQWCRSEDGPGFNDARKINWQTLLDYAGHLRQQVERGELAIATAQNRLSSVNRTMAALRGDQYVKAPSPSKALGLQRTSVRRSMPQGQDREHVKRVVDVLTGHQQSRAAAIAQLARACARRSWLTCHA</sequence>
<organism evidence="2 3">
    <name type="scientific">Pseudomonas fluorescens</name>
    <dbReference type="NCBI Taxonomy" id="294"/>
    <lineage>
        <taxon>Bacteria</taxon>
        <taxon>Pseudomonadati</taxon>
        <taxon>Pseudomonadota</taxon>
        <taxon>Gammaproteobacteria</taxon>
        <taxon>Pseudomonadales</taxon>
        <taxon>Pseudomonadaceae</taxon>
        <taxon>Pseudomonas</taxon>
    </lineage>
</organism>
<proteinExistence type="predicted"/>
<dbReference type="Proteomes" id="UP000255125">
    <property type="component" value="Unassembled WGS sequence"/>
</dbReference>
<dbReference type="EMBL" id="UGUS01000002">
    <property type="protein sequence ID" value="SUD32515.1"/>
    <property type="molecule type" value="Genomic_DNA"/>
</dbReference>
<accession>A0A379IGE3</accession>